<dbReference type="RefSeq" id="WP_283441517.1">
    <property type="nucleotide sequence ID" value="NZ_FXUL01000003.1"/>
</dbReference>
<feature type="domain" description="Glycosyl transferase family 25" evidence="4">
    <location>
        <begin position="3"/>
        <end position="176"/>
    </location>
</feature>
<evidence type="ECO:0000313" key="6">
    <source>
        <dbReference type="Proteomes" id="UP001158049"/>
    </source>
</evidence>
<dbReference type="Proteomes" id="UP001158049">
    <property type="component" value="Unassembled WGS sequence"/>
</dbReference>
<protein>
    <submittedName>
        <fullName evidence="5">Glycosyl transferase, family 25</fullName>
    </submittedName>
</protein>
<organism evidence="5 6">
    <name type="scientific">Noviherbaspirillum suwonense</name>
    <dbReference type="NCBI Taxonomy" id="1224511"/>
    <lineage>
        <taxon>Bacteria</taxon>
        <taxon>Pseudomonadati</taxon>
        <taxon>Pseudomonadota</taxon>
        <taxon>Betaproteobacteria</taxon>
        <taxon>Burkholderiales</taxon>
        <taxon>Oxalobacteraceae</taxon>
        <taxon>Noviherbaspirillum</taxon>
    </lineage>
</organism>
<keyword evidence="6" id="KW-1185">Reference proteome</keyword>
<evidence type="ECO:0000256" key="3">
    <source>
        <dbReference type="ARBA" id="ARBA00022985"/>
    </source>
</evidence>
<name>A0ABY1PZ78_9BURK</name>
<proteinExistence type="predicted"/>
<reference evidence="5 6" key="1">
    <citation type="submission" date="2017-05" db="EMBL/GenBank/DDBJ databases">
        <authorList>
            <person name="Varghese N."/>
            <person name="Submissions S."/>
        </authorList>
    </citation>
    <scope>NUCLEOTIDE SEQUENCE [LARGE SCALE GENOMIC DNA]</scope>
    <source>
        <strain evidence="5 6">DSM 26001</strain>
    </source>
</reference>
<keyword evidence="5" id="KW-0808">Transferase</keyword>
<evidence type="ECO:0000259" key="4">
    <source>
        <dbReference type="Pfam" id="PF01755"/>
    </source>
</evidence>
<dbReference type="GO" id="GO:0016740">
    <property type="term" value="F:transferase activity"/>
    <property type="evidence" value="ECO:0007669"/>
    <property type="project" value="UniProtKB-KW"/>
</dbReference>
<gene>
    <name evidence="5" type="ORF">SAMN06295970_103254</name>
</gene>
<evidence type="ECO:0000256" key="1">
    <source>
        <dbReference type="ARBA" id="ARBA00005068"/>
    </source>
</evidence>
<accession>A0ABY1PZ78</accession>
<comment type="pathway">
    <text evidence="2">Glycan metabolism; lacto-N-neotetraose biosynthesis.</text>
</comment>
<dbReference type="EMBL" id="FXUL01000003">
    <property type="protein sequence ID" value="SMP53181.1"/>
    <property type="molecule type" value="Genomic_DNA"/>
</dbReference>
<keyword evidence="3" id="KW-0448">Lipopolysaccharide biosynthesis</keyword>
<dbReference type="InterPro" id="IPR002654">
    <property type="entry name" value="Glyco_trans_25"/>
</dbReference>
<dbReference type="Pfam" id="PF01755">
    <property type="entry name" value="Glyco_transf_25"/>
    <property type="match status" value="1"/>
</dbReference>
<comment type="pathway">
    <text evidence="1">Bacterial outer membrane biogenesis; lipooligosaccharide biosynthesis.</text>
</comment>
<comment type="caution">
    <text evidence="5">The sequence shown here is derived from an EMBL/GenBank/DDBJ whole genome shotgun (WGS) entry which is preliminary data.</text>
</comment>
<dbReference type="CDD" id="cd06532">
    <property type="entry name" value="Glyco_transf_25"/>
    <property type="match status" value="1"/>
</dbReference>
<evidence type="ECO:0000313" key="5">
    <source>
        <dbReference type="EMBL" id="SMP53181.1"/>
    </source>
</evidence>
<evidence type="ECO:0000256" key="2">
    <source>
        <dbReference type="ARBA" id="ARBA00005222"/>
    </source>
</evidence>
<sequence>MITVQCISLADEHARRAYMRAQLDACGLPYRFFDAVRVDLGRGWPDAYARDRRLRHSGVDMRAGEMGCYLSHREVWKAFLAGDDQLCLVLEDDVEIGPDFAAVVDALCRDTGDWEFVRLTGVFQRTAYPLRRLAGEHFLVDYLEQPNGTQGYLLNRRAARRLVDYTADMAHAIDMAIDREWEHGVNIMGVAPGPISHQESFETTLGSASKPRLSLRQKLMRELHRAGGNIRKQLFLAKKRRRLGDKRTVR</sequence>